<evidence type="ECO:0000313" key="2">
    <source>
        <dbReference type="EMBL" id="CAB4990825.1"/>
    </source>
</evidence>
<gene>
    <name evidence="2" type="ORF">UFOPK4020_00243</name>
</gene>
<accession>A0A6J7NEX9</accession>
<dbReference type="SUPFAM" id="SSF53686">
    <property type="entry name" value="Tryptophan synthase beta subunit-like PLP-dependent enzymes"/>
    <property type="match status" value="1"/>
</dbReference>
<proteinExistence type="predicted"/>
<name>A0A6J7NEX9_9ZZZZ</name>
<protein>
    <submittedName>
        <fullName evidence="2">Unannotated protein</fullName>
    </submittedName>
</protein>
<dbReference type="Gene3D" id="3.40.50.1100">
    <property type="match status" value="2"/>
</dbReference>
<dbReference type="EMBL" id="CAFBOV010000029">
    <property type="protein sequence ID" value="CAB4990825.1"/>
    <property type="molecule type" value="Genomic_DNA"/>
</dbReference>
<evidence type="ECO:0000259" key="1">
    <source>
        <dbReference type="Pfam" id="PF00291"/>
    </source>
</evidence>
<dbReference type="AlphaFoldDB" id="A0A6J7NEX9"/>
<dbReference type="InterPro" id="IPR050214">
    <property type="entry name" value="Cys_Synth/Cystath_Beta-Synth"/>
</dbReference>
<feature type="domain" description="Tryptophan synthase beta chain-like PALP" evidence="1">
    <location>
        <begin position="127"/>
        <end position="321"/>
    </location>
</feature>
<dbReference type="Pfam" id="PF00291">
    <property type="entry name" value="PALP"/>
    <property type="match status" value="1"/>
</dbReference>
<dbReference type="InterPro" id="IPR001926">
    <property type="entry name" value="TrpB-like_PALP"/>
</dbReference>
<organism evidence="2">
    <name type="scientific">freshwater metagenome</name>
    <dbReference type="NCBI Taxonomy" id="449393"/>
    <lineage>
        <taxon>unclassified sequences</taxon>
        <taxon>metagenomes</taxon>
        <taxon>ecological metagenomes</taxon>
    </lineage>
</organism>
<dbReference type="PANTHER" id="PTHR10314">
    <property type="entry name" value="CYSTATHIONINE BETA-SYNTHASE"/>
    <property type="match status" value="1"/>
</dbReference>
<dbReference type="InterPro" id="IPR036052">
    <property type="entry name" value="TrpB-like_PALP_sf"/>
</dbReference>
<reference evidence="2" key="1">
    <citation type="submission" date="2020-05" db="EMBL/GenBank/DDBJ databases">
        <authorList>
            <person name="Chiriac C."/>
            <person name="Salcher M."/>
            <person name="Ghai R."/>
            <person name="Kavagutti S V."/>
        </authorList>
    </citation>
    <scope>NUCLEOTIDE SEQUENCE</scope>
</reference>
<sequence length="514" mass="56442">MTSTNTASHGSNSVLDASALAGQLGLADTIVDQQALDNSVALCAKNNVLLPTFAQLADPSLIDANYAKGVDKNAPDARNLFRVHWYNNMQGDRVNVPDHVVLPTSLTGVESPIIVMFGDRFPMITAHKVLAAYSCLAPRVITGQFDPSRHRAVWPSTGNYARGGVAISRIMGSRGVAVLPAGMSQERFDWLDKWVSDPSDVIRTPGTESNVKEIYDACNEMEKDPKNFIFNQFCEFGNYAGHYEVTGRALSNVFEHVNKQRNGKLRLVAFTSATGSAGTIGAGDRLKDDYGTKIVAVEALECPTMLENGFGEHNIQGIGDKHIPLIHNVMNTDVVVGVSDHATDELDVMFNTEAGCKYLAERKGVPVEIVETLKHFGFSAICNVIAAIKTAKLLGLGANDALITIATDGADLYPSERVKTMARRFNNSFREIDAAEVFAEHLATVGTDAMIDCTERDRTRIFNLGYYTWVEQQGTPLAVFEARRSQSFWRDLRKYLPVWDELIGEFNRRVVAAK</sequence>